<dbReference type="EMBL" id="JADGJD010000785">
    <property type="protein sequence ID" value="KAJ3048476.1"/>
    <property type="molecule type" value="Genomic_DNA"/>
</dbReference>
<dbReference type="CDD" id="cd00202">
    <property type="entry name" value="ZnF_GATA"/>
    <property type="match status" value="1"/>
</dbReference>
<reference evidence="8" key="1">
    <citation type="submission" date="2020-05" db="EMBL/GenBank/DDBJ databases">
        <title>Phylogenomic resolution of chytrid fungi.</title>
        <authorList>
            <person name="Stajich J.E."/>
            <person name="Amses K."/>
            <person name="Simmons R."/>
            <person name="Seto K."/>
            <person name="Myers J."/>
            <person name="Bonds A."/>
            <person name="Quandt C.A."/>
            <person name="Barry K."/>
            <person name="Liu P."/>
            <person name="Grigoriev I."/>
            <person name="Longcore J.E."/>
            <person name="James T.Y."/>
        </authorList>
    </citation>
    <scope>NUCLEOTIDE SEQUENCE</scope>
    <source>
        <strain evidence="8">JEL0318</strain>
    </source>
</reference>
<dbReference type="Pfam" id="PF00439">
    <property type="entry name" value="Bromodomain"/>
    <property type="match status" value="1"/>
</dbReference>
<feature type="domain" description="Bromo" evidence="5">
    <location>
        <begin position="142"/>
        <end position="214"/>
    </location>
</feature>
<feature type="domain" description="NET" evidence="7">
    <location>
        <begin position="462"/>
        <end position="543"/>
    </location>
</feature>
<dbReference type="Pfam" id="PF17035">
    <property type="entry name" value="BET"/>
    <property type="match status" value="1"/>
</dbReference>
<dbReference type="SMART" id="SM00401">
    <property type="entry name" value="ZnF_GATA"/>
    <property type="match status" value="1"/>
</dbReference>
<dbReference type="Gene3D" id="1.20.1270.220">
    <property type="match status" value="1"/>
</dbReference>
<accession>A0AAD5S7H3</accession>
<evidence type="ECO:0000256" key="3">
    <source>
        <dbReference type="PROSITE-ProRule" id="PRU00094"/>
    </source>
</evidence>
<dbReference type="Gene3D" id="1.20.920.10">
    <property type="entry name" value="Bromodomain-like"/>
    <property type="match status" value="1"/>
</dbReference>
<dbReference type="GO" id="GO:0006338">
    <property type="term" value="P:chromatin remodeling"/>
    <property type="evidence" value="ECO:0007669"/>
    <property type="project" value="TreeGrafter"/>
</dbReference>
<dbReference type="SMART" id="SM00297">
    <property type="entry name" value="BROMO"/>
    <property type="match status" value="1"/>
</dbReference>
<feature type="region of interest" description="Disordered" evidence="4">
    <location>
        <begin position="436"/>
        <end position="465"/>
    </location>
</feature>
<keyword evidence="3" id="KW-0863">Zinc-finger</keyword>
<dbReference type="GO" id="GO:0006355">
    <property type="term" value="P:regulation of DNA-templated transcription"/>
    <property type="evidence" value="ECO:0007669"/>
    <property type="project" value="InterPro"/>
</dbReference>
<organism evidence="8 9">
    <name type="scientific">Rhizophlyctis rosea</name>
    <dbReference type="NCBI Taxonomy" id="64517"/>
    <lineage>
        <taxon>Eukaryota</taxon>
        <taxon>Fungi</taxon>
        <taxon>Fungi incertae sedis</taxon>
        <taxon>Chytridiomycota</taxon>
        <taxon>Chytridiomycota incertae sedis</taxon>
        <taxon>Chytridiomycetes</taxon>
        <taxon>Rhizophlyctidales</taxon>
        <taxon>Rhizophlyctidaceae</taxon>
        <taxon>Rhizophlyctis</taxon>
    </lineage>
</organism>
<dbReference type="GO" id="GO:0008270">
    <property type="term" value="F:zinc ion binding"/>
    <property type="evidence" value="ECO:0007669"/>
    <property type="project" value="UniProtKB-KW"/>
</dbReference>
<dbReference type="PROSITE" id="PS00633">
    <property type="entry name" value="BROMODOMAIN_1"/>
    <property type="match status" value="1"/>
</dbReference>
<dbReference type="PROSITE" id="PS00344">
    <property type="entry name" value="GATA_ZN_FINGER_1"/>
    <property type="match status" value="1"/>
</dbReference>
<feature type="region of interest" description="Disordered" evidence="4">
    <location>
        <begin position="544"/>
        <end position="596"/>
    </location>
</feature>
<feature type="region of interest" description="Disordered" evidence="4">
    <location>
        <begin position="243"/>
        <end position="301"/>
    </location>
</feature>
<dbReference type="InterPro" id="IPR018359">
    <property type="entry name" value="Bromodomain_CS"/>
</dbReference>
<proteinExistence type="predicted"/>
<dbReference type="GO" id="GO:0005634">
    <property type="term" value="C:nucleus"/>
    <property type="evidence" value="ECO:0007669"/>
    <property type="project" value="TreeGrafter"/>
</dbReference>
<evidence type="ECO:0000313" key="9">
    <source>
        <dbReference type="Proteomes" id="UP001212841"/>
    </source>
</evidence>
<dbReference type="PRINTS" id="PR00503">
    <property type="entry name" value="BROMODOMAIN"/>
</dbReference>
<gene>
    <name evidence="8" type="ORF">HK097_010502</name>
</gene>
<dbReference type="PANTHER" id="PTHR22880">
    <property type="entry name" value="FALZ-RELATED BROMODOMAIN-CONTAINING PROTEINS"/>
    <property type="match status" value="1"/>
</dbReference>
<dbReference type="GO" id="GO:0000785">
    <property type="term" value="C:chromatin"/>
    <property type="evidence" value="ECO:0007669"/>
    <property type="project" value="TreeGrafter"/>
</dbReference>
<evidence type="ECO:0000256" key="1">
    <source>
        <dbReference type="ARBA" id="ARBA00023117"/>
    </source>
</evidence>
<dbReference type="Pfam" id="PF00320">
    <property type="entry name" value="GATA"/>
    <property type="match status" value="1"/>
</dbReference>
<keyword evidence="9" id="KW-1185">Reference proteome</keyword>
<feature type="region of interest" description="Disordered" evidence="4">
    <location>
        <begin position="50"/>
        <end position="131"/>
    </location>
</feature>
<evidence type="ECO:0000259" key="5">
    <source>
        <dbReference type="PROSITE" id="PS50014"/>
    </source>
</evidence>
<dbReference type="InterPro" id="IPR000679">
    <property type="entry name" value="Znf_GATA"/>
</dbReference>
<feature type="region of interest" description="Disordered" evidence="4">
    <location>
        <begin position="333"/>
        <end position="380"/>
    </location>
</feature>
<dbReference type="InterPro" id="IPR001487">
    <property type="entry name" value="Bromodomain"/>
</dbReference>
<evidence type="ECO:0000256" key="2">
    <source>
        <dbReference type="PROSITE-ProRule" id="PRU00035"/>
    </source>
</evidence>
<dbReference type="SUPFAM" id="SSF47370">
    <property type="entry name" value="Bromodomain"/>
    <property type="match status" value="1"/>
</dbReference>
<feature type="domain" description="GATA-type" evidence="6">
    <location>
        <begin position="385"/>
        <end position="421"/>
    </location>
</feature>
<dbReference type="InterPro" id="IPR027353">
    <property type="entry name" value="NET_dom"/>
</dbReference>
<dbReference type="SUPFAM" id="SSF57716">
    <property type="entry name" value="Glucocorticoid receptor-like (DNA-binding domain)"/>
    <property type="match status" value="1"/>
</dbReference>
<feature type="compositionally biased region" description="Pro residues" evidence="4">
    <location>
        <begin position="112"/>
        <end position="125"/>
    </location>
</feature>
<sequence>MTINGLLLPTAIDTSAATLKPTYTSSGHPSPPIDDSVMALDCLLDVPSAKMATEGSREESSLSTHHGHVMSPAPTDGDGDDVHQPEQHHDSHSPSDLAKESKPQQISSYSAPPTPSPDTPVPPKAMPQSEAKTCRQLLSSIQKHSAAWPFLQPVDPVAVGAPDYFRIIAQPMDLSTIERKLGSRDYDTVDSFASDLKLMISNCITYNPPTHSVHQLAKVLEGYVATQLTKMFPAIDLGLEESSPTAAGRRRRDIKPPRVFEPEEDLPQKKAKVHRKSSVAEDVDAAEKGKKRRASAMADDASYEVEEIYESKISNLVASIGDIQAQLADLRRKSTSLKSKRSVSPESTPVPKKQRKSKVESPSRTPSPMSSSSVDSPYPEVAAAAGPMKECENCGTSTTPMWRRGPSGKSTLCNRCGVKWRSGKLVVGEDGVTMLPPYVPEPGSRRASGPTAGKKRGPRKPKEPVSLPARQITYTQKKELSNMITTLSEKAMAGVVDIIRAGHPDIGNGENEIEIDIDSIEPFTLARLYDYVLKSCGKGESLFSYAPASRPTKAPRQPRKNSSNIHAPVPVKPSSLAAALDDDSDSDDFMSGSDLD</sequence>
<feature type="compositionally biased region" description="Basic and acidic residues" evidence="4">
    <location>
        <begin position="80"/>
        <end position="102"/>
    </location>
</feature>
<dbReference type="InterPro" id="IPR038336">
    <property type="entry name" value="NET_sf"/>
</dbReference>
<keyword evidence="3" id="KW-0862">Zinc</keyword>
<dbReference type="Proteomes" id="UP001212841">
    <property type="component" value="Unassembled WGS sequence"/>
</dbReference>
<dbReference type="PROSITE" id="PS51525">
    <property type="entry name" value="NET"/>
    <property type="match status" value="1"/>
</dbReference>
<dbReference type="PROSITE" id="PS50014">
    <property type="entry name" value="BROMODOMAIN_2"/>
    <property type="match status" value="1"/>
</dbReference>
<dbReference type="InterPro" id="IPR036427">
    <property type="entry name" value="Bromodomain-like_sf"/>
</dbReference>
<dbReference type="PANTHER" id="PTHR22880:SF225">
    <property type="entry name" value="BROMODOMAIN-CONTAINING PROTEIN BET-1-RELATED"/>
    <property type="match status" value="1"/>
</dbReference>
<dbReference type="InterPro" id="IPR050935">
    <property type="entry name" value="Bromo_chromatin_reader"/>
</dbReference>
<evidence type="ECO:0000256" key="4">
    <source>
        <dbReference type="SAM" id="MobiDB-lite"/>
    </source>
</evidence>
<dbReference type="PROSITE" id="PS50114">
    <property type="entry name" value="GATA_ZN_FINGER_2"/>
    <property type="match status" value="1"/>
</dbReference>
<evidence type="ECO:0000259" key="6">
    <source>
        <dbReference type="PROSITE" id="PS50114"/>
    </source>
</evidence>
<dbReference type="GO" id="GO:0043565">
    <property type="term" value="F:sequence-specific DNA binding"/>
    <property type="evidence" value="ECO:0007669"/>
    <property type="project" value="InterPro"/>
</dbReference>
<dbReference type="AlphaFoldDB" id="A0AAD5S7H3"/>
<dbReference type="Gene3D" id="3.30.50.10">
    <property type="entry name" value="Erythroid Transcription Factor GATA-1, subunit A"/>
    <property type="match status" value="1"/>
</dbReference>
<evidence type="ECO:0000313" key="8">
    <source>
        <dbReference type="EMBL" id="KAJ3048476.1"/>
    </source>
</evidence>
<evidence type="ECO:0000259" key="7">
    <source>
        <dbReference type="PROSITE" id="PS51525"/>
    </source>
</evidence>
<comment type="caution">
    <text evidence="8">The sequence shown here is derived from an EMBL/GenBank/DDBJ whole genome shotgun (WGS) entry which is preliminary data.</text>
</comment>
<keyword evidence="3" id="KW-0479">Metal-binding</keyword>
<protein>
    <submittedName>
        <fullName evidence="8">Uncharacterized protein</fullName>
    </submittedName>
</protein>
<keyword evidence="1 2" id="KW-0103">Bromodomain</keyword>
<feature type="compositionally biased region" description="Low complexity" evidence="4">
    <location>
        <begin position="362"/>
        <end position="379"/>
    </location>
</feature>
<name>A0AAD5S7H3_9FUNG</name>
<dbReference type="InterPro" id="IPR013088">
    <property type="entry name" value="Znf_NHR/GATA"/>
</dbReference>